<dbReference type="Proteomes" id="UP001163321">
    <property type="component" value="Chromosome 13"/>
</dbReference>
<protein>
    <submittedName>
        <fullName evidence="1">Uncharacterized protein</fullName>
    </submittedName>
</protein>
<evidence type="ECO:0000313" key="1">
    <source>
        <dbReference type="EMBL" id="KAI9917432.1"/>
    </source>
</evidence>
<gene>
    <name evidence="1" type="ORF">PsorP6_012515</name>
</gene>
<sequence>MPTIGSSSMQKKPVRMSKIFAQMLLDCPFDIQVYGKCVADIRGGVQRHACEHEFQKMRLCFERGMHKRRG</sequence>
<comment type="caution">
    <text evidence="1">The sequence shown here is derived from an EMBL/GenBank/DDBJ whole genome shotgun (WGS) entry which is preliminary data.</text>
</comment>
<accession>A0ACC0WFR8</accession>
<proteinExistence type="predicted"/>
<reference evidence="1 2" key="1">
    <citation type="journal article" date="2022" name="bioRxiv">
        <title>The genome of the oomycete Peronosclerospora sorghi, a cosmopolitan pathogen of maize and sorghum, is inflated with dispersed pseudogenes.</title>
        <authorList>
            <person name="Fletcher K."/>
            <person name="Martin F."/>
            <person name="Isakeit T."/>
            <person name="Cavanaugh K."/>
            <person name="Magill C."/>
            <person name="Michelmore R."/>
        </authorList>
    </citation>
    <scope>NUCLEOTIDE SEQUENCE [LARGE SCALE GENOMIC DNA]</scope>
    <source>
        <strain evidence="1">P6</strain>
    </source>
</reference>
<keyword evidence="2" id="KW-1185">Reference proteome</keyword>
<name>A0ACC0WFR8_9STRA</name>
<organism evidence="1 2">
    <name type="scientific">Peronosclerospora sorghi</name>
    <dbReference type="NCBI Taxonomy" id="230839"/>
    <lineage>
        <taxon>Eukaryota</taxon>
        <taxon>Sar</taxon>
        <taxon>Stramenopiles</taxon>
        <taxon>Oomycota</taxon>
        <taxon>Peronosporomycetes</taxon>
        <taxon>Peronosporales</taxon>
        <taxon>Peronosporaceae</taxon>
        <taxon>Peronosclerospora</taxon>
    </lineage>
</organism>
<dbReference type="EMBL" id="CM047592">
    <property type="protein sequence ID" value="KAI9917432.1"/>
    <property type="molecule type" value="Genomic_DNA"/>
</dbReference>
<evidence type="ECO:0000313" key="2">
    <source>
        <dbReference type="Proteomes" id="UP001163321"/>
    </source>
</evidence>